<accession>A0A1J9UE91</accession>
<evidence type="ECO:0000259" key="1">
    <source>
        <dbReference type="PROSITE" id="PS50022"/>
    </source>
</evidence>
<dbReference type="AlphaFoldDB" id="A0A1J9UE91"/>
<sequence length="59" mass="6390">MYSSTDGVNYQKVTSGTWENSTIQELATFNPIAAKYVKLVVLNGVNGLTSVAEVNVFGY</sequence>
<dbReference type="InterPro" id="IPR000421">
    <property type="entry name" value="FA58C"/>
</dbReference>
<name>A0A1J9UE91_9BACI</name>
<protein>
    <recommendedName>
        <fullName evidence="1">F5/8 type C domain-containing protein</fullName>
    </recommendedName>
</protein>
<dbReference type="EMBL" id="MAOI01000089">
    <property type="protein sequence ID" value="OJD76369.1"/>
    <property type="molecule type" value="Genomic_DNA"/>
</dbReference>
<reference evidence="2 3" key="1">
    <citation type="submission" date="2016-06" db="EMBL/GenBank/DDBJ databases">
        <title>First insights into the genetic diversity and population structure of in the Bacillus cereus group bacteria from diverse marine environments.</title>
        <authorList>
            <person name="Liu Y."/>
            <person name="Lai Q."/>
            <person name="Shao Z."/>
        </authorList>
    </citation>
    <scope>NUCLEOTIDE SEQUENCE [LARGE SCALE GENOMIC DNA]</scope>
    <source>
        <strain evidence="2 3">NH24A2</strain>
    </source>
</reference>
<dbReference type="PROSITE" id="PS50022">
    <property type="entry name" value="FA58C_3"/>
    <property type="match status" value="1"/>
</dbReference>
<comment type="caution">
    <text evidence="2">The sequence shown here is derived from an EMBL/GenBank/DDBJ whole genome shotgun (WGS) entry which is preliminary data.</text>
</comment>
<proteinExistence type="predicted"/>
<dbReference type="InterPro" id="IPR008979">
    <property type="entry name" value="Galactose-bd-like_sf"/>
</dbReference>
<dbReference type="Proteomes" id="UP000182788">
    <property type="component" value="Unassembled WGS sequence"/>
</dbReference>
<evidence type="ECO:0000313" key="3">
    <source>
        <dbReference type="Proteomes" id="UP000182788"/>
    </source>
</evidence>
<evidence type="ECO:0000313" key="2">
    <source>
        <dbReference type="EMBL" id="OJD76369.1"/>
    </source>
</evidence>
<dbReference type="Gene3D" id="2.60.120.260">
    <property type="entry name" value="Galactose-binding domain-like"/>
    <property type="match status" value="1"/>
</dbReference>
<organism evidence="2 3">
    <name type="scientific">Bacillus paramycoides</name>
    <dbReference type="NCBI Taxonomy" id="2026194"/>
    <lineage>
        <taxon>Bacteria</taxon>
        <taxon>Bacillati</taxon>
        <taxon>Bacillota</taxon>
        <taxon>Bacilli</taxon>
        <taxon>Bacillales</taxon>
        <taxon>Bacillaceae</taxon>
        <taxon>Bacillus</taxon>
        <taxon>Bacillus cereus group</taxon>
    </lineage>
</organism>
<gene>
    <name evidence="2" type="ORF">BAU28_16275</name>
</gene>
<dbReference type="SUPFAM" id="SSF49785">
    <property type="entry name" value="Galactose-binding domain-like"/>
    <property type="match status" value="1"/>
</dbReference>
<feature type="domain" description="F5/8 type C" evidence="1">
    <location>
        <begin position="1"/>
        <end position="59"/>
    </location>
</feature>